<reference evidence="2" key="1">
    <citation type="submission" date="2016-12" db="EMBL/GenBank/DDBJ databases">
        <title>The genomes of Aspergillus section Nigri reveals drivers in fungal speciation.</title>
        <authorList>
            <consortium name="DOE Joint Genome Institute"/>
            <person name="Vesth T.C."/>
            <person name="Nybo J."/>
            <person name="Theobald S."/>
            <person name="Brandl J."/>
            <person name="Frisvad J.C."/>
            <person name="Nielsen K.F."/>
            <person name="Lyhne E.K."/>
            <person name="Kogle M.E."/>
            <person name="Kuo A."/>
            <person name="Riley R."/>
            <person name="Clum A."/>
            <person name="Nolan M."/>
            <person name="Lipzen A."/>
            <person name="Salamov A."/>
            <person name="Henrissat B."/>
            <person name="Wiebenga A."/>
            <person name="De Vries R.P."/>
            <person name="Grigoriev I.V."/>
            <person name="Mortensen U.H."/>
            <person name="Andersen M.R."/>
            <person name="Baker S.E."/>
        </authorList>
    </citation>
    <scope>NUCLEOTIDE SEQUENCE [LARGE SCALE GENOMIC DNA]</scope>
    <source>
        <strain evidence="2">CBS 113365</strain>
    </source>
</reference>
<sequence>MVTFEQLVRFSVGDHMHYGELINTDGNSTKCSSLMVLPSTSCFQQIESILCLTYVELALKIRPLKSLNQQTSAFIAHPKYSHDYLHAKEVSLNVPTYPPVFTEPTYALAGKDTKNVSTGNALDFVIKYTPRDDLSERNFQLAEASGNFATPSRSTSSLPSDMFSSAPRRCKARSR</sequence>
<evidence type="ECO:0000313" key="3">
    <source>
        <dbReference type="Proteomes" id="UP000248405"/>
    </source>
</evidence>
<dbReference type="InterPro" id="IPR036663">
    <property type="entry name" value="Fumarylacetoacetase_C_sf"/>
</dbReference>
<dbReference type="SUPFAM" id="SSF56529">
    <property type="entry name" value="FAH"/>
    <property type="match status" value="1"/>
</dbReference>
<protein>
    <submittedName>
        <fullName evidence="2">Uncharacterized protein</fullName>
    </submittedName>
</protein>
<feature type="compositionally biased region" description="Polar residues" evidence="1">
    <location>
        <begin position="147"/>
        <end position="163"/>
    </location>
</feature>
<evidence type="ECO:0000256" key="1">
    <source>
        <dbReference type="SAM" id="MobiDB-lite"/>
    </source>
</evidence>
<keyword evidence="3" id="KW-1185">Reference proteome</keyword>
<feature type="region of interest" description="Disordered" evidence="1">
    <location>
        <begin position="145"/>
        <end position="175"/>
    </location>
</feature>
<dbReference type="EMBL" id="KZ821618">
    <property type="protein sequence ID" value="PYH71897.1"/>
    <property type="molecule type" value="Genomic_DNA"/>
</dbReference>
<gene>
    <name evidence="2" type="ORF">BO88DRAFT_451567</name>
</gene>
<dbReference type="RefSeq" id="XP_025565691.1">
    <property type="nucleotide sequence ID" value="XM_025710640.1"/>
</dbReference>
<organism evidence="2 3">
    <name type="scientific">Aspergillus vadensis (strain CBS 113365 / IMI 142717 / IBT 24658)</name>
    <dbReference type="NCBI Taxonomy" id="1448311"/>
    <lineage>
        <taxon>Eukaryota</taxon>
        <taxon>Fungi</taxon>
        <taxon>Dikarya</taxon>
        <taxon>Ascomycota</taxon>
        <taxon>Pezizomycotina</taxon>
        <taxon>Eurotiomycetes</taxon>
        <taxon>Eurotiomycetidae</taxon>
        <taxon>Eurotiales</taxon>
        <taxon>Aspergillaceae</taxon>
        <taxon>Aspergillus</taxon>
        <taxon>Aspergillus subgen. Circumdati</taxon>
    </lineage>
</organism>
<proteinExistence type="predicted"/>
<accession>A0A319BGZ1</accession>
<name>A0A319BGZ1_ASPVC</name>
<evidence type="ECO:0000313" key="2">
    <source>
        <dbReference type="EMBL" id="PYH71897.1"/>
    </source>
</evidence>
<dbReference type="OrthoDB" id="411064at2759"/>
<dbReference type="GeneID" id="37215232"/>
<dbReference type="GO" id="GO:0003824">
    <property type="term" value="F:catalytic activity"/>
    <property type="evidence" value="ECO:0007669"/>
    <property type="project" value="InterPro"/>
</dbReference>
<dbReference type="AlphaFoldDB" id="A0A319BGZ1"/>
<dbReference type="Proteomes" id="UP000248405">
    <property type="component" value="Unassembled WGS sequence"/>
</dbReference>